<dbReference type="Pfam" id="PF13676">
    <property type="entry name" value="TIR_2"/>
    <property type="match status" value="1"/>
</dbReference>
<dbReference type="EMBL" id="JARAWC010000127">
    <property type="protein sequence ID" value="MDX2967445.1"/>
    <property type="molecule type" value="Genomic_DNA"/>
</dbReference>
<dbReference type="InterPro" id="IPR000157">
    <property type="entry name" value="TIR_dom"/>
</dbReference>
<dbReference type="Proteomes" id="UP001272987">
    <property type="component" value="Unassembled WGS sequence"/>
</dbReference>
<evidence type="ECO:0000313" key="3">
    <source>
        <dbReference type="EMBL" id="MDX3026199.1"/>
    </source>
</evidence>
<dbReference type="RefSeq" id="WP_075662165.1">
    <property type="nucleotide sequence ID" value="NZ_BCMK01000036.1"/>
</dbReference>
<evidence type="ECO:0000313" key="4">
    <source>
        <dbReference type="Proteomes" id="UP001272987"/>
    </source>
</evidence>
<dbReference type="InterPro" id="IPR035897">
    <property type="entry name" value="Toll_tir_struct_dom_sf"/>
</dbReference>
<proteinExistence type="predicted"/>
<gene>
    <name evidence="2" type="ORF">PV399_48340</name>
    <name evidence="3" type="ORF">PV666_51360</name>
</gene>
<organism evidence="2 5">
    <name type="scientific">Streptomyces acidiscabies</name>
    <dbReference type="NCBI Taxonomy" id="42234"/>
    <lineage>
        <taxon>Bacteria</taxon>
        <taxon>Bacillati</taxon>
        <taxon>Actinomycetota</taxon>
        <taxon>Actinomycetes</taxon>
        <taxon>Kitasatosporales</taxon>
        <taxon>Streptomycetaceae</taxon>
        <taxon>Streptomyces</taxon>
    </lineage>
</organism>
<dbReference type="Gene3D" id="3.40.50.10140">
    <property type="entry name" value="Toll/interleukin-1 receptor homology (TIR) domain"/>
    <property type="match status" value="1"/>
</dbReference>
<dbReference type="SUPFAM" id="SSF52200">
    <property type="entry name" value="Toll/Interleukin receptor TIR domain"/>
    <property type="match status" value="1"/>
</dbReference>
<dbReference type="GeneID" id="69810303"/>
<name>A0AAP6EMW6_9ACTN</name>
<accession>A0AAP6EMW6</accession>
<evidence type="ECO:0000313" key="5">
    <source>
        <dbReference type="Proteomes" id="UP001282288"/>
    </source>
</evidence>
<dbReference type="GO" id="GO:0007165">
    <property type="term" value="P:signal transduction"/>
    <property type="evidence" value="ECO:0007669"/>
    <property type="project" value="InterPro"/>
</dbReference>
<sequence length="304" mass="33901">MSHQVFGGDHMGEEPFMKVFLSWSGERSRQVAEALKSWLPDVIQEVDPWVSTQDIAKGGRGIKEITHELAATDFGIICVTPENEASKWINFEAGSLAKEFEIAHVVPFLIDMKIADLTGPLSQFQATVGDSREDVRKLIGDMNKSSAGRAVAEERLERAFSRSWSELESALQEVRSAPPREGMRNSVARSDTEMLEEILLLVRKQEYRRTDLEGKANQVEEKLSYSRRISEDEFIVASFAKIGWQVTGSSRENGGVNITAQHPEGSSTFLSRDFIERMAKSLGMRVVVTGESGDVLMRSGTHFS</sequence>
<keyword evidence="4" id="KW-1185">Reference proteome</keyword>
<evidence type="ECO:0000259" key="1">
    <source>
        <dbReference type="Pfam" id="PF13676"/>
    </source>
</evidence>
<dbReference type="Proteomes" id="UP001282288">
    <property type="component" value="Unassembled WGS sequence"/>
</dbReference>
<evidence type="ECO:0000313" key="2">
    <source>
        <dbReference type="EMBL" id="MDX2967445.1"/>
    </source>
</evidence>
<dbReference type="AlphaFoldDB" id="A0AAP6EMW6"/>
<dbReference type="EMBL" id="JARAWP010000082">
    <property type="protein sequence ID" value="MDX3026199.1"/>
    <property type="molecule type" value="Genomic_DNA"/>
</dbReference>
<feature type="domain" description="TIR" evidence="1">
    <location>
        <begin position="19"/>
        <end position="127"/>
    </location>
</feature>
<protein>
    <submittedName>
        <fullName evidence="2">TIR domain-containing protein</fullName>
    </submittedName>
</protein>
<comment type="caution">
    <text evidence="2">The sequence shown here is derived from an EMBL/GenBank/DDBJ whole genome shotgun (WGS) entry which is preliminary data.</text>
</comment>
<reference evidence="2 4" key="1">
    <citation type="journal article" date="2023" name="Microb. Genom.">
        <title>Mesoterricola silvestris gen. nov., sp. nov., Mesoterricola sediminis sp. nov., Geothrix oryzae sp. nov., Geothrix edaphica sp. nov., Geothrix rubra sp. nov., and Geothrix limicola sp. nov., six novel members of Acidobacteriota isolated from soils.</title>
        <authorList>
            <person name="Weisberg A.J."/>
            <person name="Pearce E."/>
            <person name="Kramer C.G."/>
            <person name="Chang J.H."/>
            <person name="Clarke C.R."/>
        </authorList>
    </citation>
    <scope>NUCLEOTIDE SEQUENCE</scope>
    <source>
        <strain evidence="3 4">NB05-1H</strain>
        <strain evidence="2">NRRL_B-16521</strain>
    </source>
</reference>